<gene>
    <name evidence="1" type="ORF">RFULGI_LOCUS3813</name>
</gene>
<keyword evidence="2" id="KW-1185">Reference proteome</keyword>
<sequence length="269" mass="31374">MLCKEIEDTINEVFTKPEEIHKFNIIESKTFLPLSELISPNCNRRKTKSNPLRVQNCNLIVQVSAFENNSEIKNSIILIVNAQKQLKEFSYRGVDNWVEEIINALPSHTNSLISIKLECVNILKSSLNSFTKCKNLENLVILNYYGLVRLCNNFELKNLKKLYIRRLFMNIKIPYLKELILEVLTQEVMLYIIENWSNITHLTLNNYCLAPHDQIFKNLIKKLHITHLTIKFLYSKSIISESSILSKEFLPPSLKYLVIHCGLITIYLD</sequence>
<evidence type="ECO:0000313" key="2">
    <source>
        <dbReference type="Proteomes" id="UP000789396"/>
    </source>
</evidence>
<evidence type="ECO:0000313" key="1">
    <source>
        <dbReference type="EMBL" id="CAG8531488.1"/>
    </source>
</evidence>
<dbReference type="OrthoDB" id="2463286at2759"/>
<dbReference type="EMBL" id="CAJVPZ010003520">
    <property type="protein sequence ID" value="CAG8531488.1"/>
    <property type="molecule type" value="Genomic_DNA"/>
</dbReference>
<protein>
    <submittedName>
        <fullName evidence="1">10533_t:CDS:1</fullName>
    </submittedName>
</protein>
<dbReference type="InterPro" id="IPR032675">
    <property type="entry name" value="LRR_dom_sf"/>
</dbReference>
<dbReference type="Gene3D" id="3.80.10.10">
    <property type="entry name" value="Ribonuclease Inhibitor"/>
    <property type="match status" value="1"/>
</dbReference>
<name>A0A9N9FF68_9GLOM</name>
<feature type="non-terminal residue" evidence="1">
    <location>
        <position position="1"/>
    </location>
</feature>
<dbReference type="Proteomes" id="UP000789396">
    <property type="component" value="Unassembled WGS sequence"/>
</dbReference>
<dbReference type="SUPFAM" id="SSF52047">
    <property type="entry name" value="RNI-like"/>
    <property type="match status" value="1"/>
</dbReference>
<proteinExistence type="predicted"/>
<comment type="caution">
    <text evidence="1">The sequence shown here is derived from an EMBL/GenBank/DDBJ whole genome shotgun (WGS) entry which is preliminary data.</text>
</comment>
<accession>A0A9N9FF68</accession>
<dbReference type="AlphaFoldDB" id="A0A9N9FF68"/>
<reference evidence="1" key="1">
    <citation type="submission" date="2021-06" db="EMBL/GenBank/DDBJ databases">
        <authorList>
            <person name="Kallberg Y."/>
            <person name="Tangrot J."/>
            <person name="Rosling A."/>
        </authorList>
    </citation>
    <scope>NUCLEOTIDE SEQUENCE</scope>
    <source>
        <strain evidence="1">IN212</strain>
    </source>
</reference>
<organism evidence="1 2">
    <name type="scientific">Racocetra fulgida</name>
    <dbReference type="NCBI Taxonomy" id="60492"/>
    <lineage>
        <taxon>Eukaryota</taxon>
        <taxon>Fungi</taxon>
        <taxon>Fungi incertae sedis</taxon>
        <taxon>Mucoromycota</taxon>
        <taxon>Glomeromycotina</taxon>
        <taxon>Glomeromycetes</taxon>
        <taxon>Diversisporales</taxon>
        <taxon>Gigasporaceae</taxon>
        <taxon>Racocetra</taxon>
    </lineage>
</organism>